<evidence type="ECO:0000313" key="2">
    <source>
        <dbReference type="Proteomes" id="UP000187495"/>
    </source>
</evidence>
<gene>
    <name evidence="1" type="ORF">SAMN02745664_12347</name>
</gene>
<evidence type="ECO:0000313" key="1">
    <source>
        <dbReference type="EMBL" id="SIS07799.1"/>
    </source>
</evidence>
<dbReference type="STRING" id="34061.B0189_09565"/>
<organism evidence="1 2">
    <name type="scientific">Moraxella cuniculi DSM 21768</name>
    <dbReference type="NCBI Taxonomy" id="1122245"/>
    <lineage>
        <taxon>Bacteria</taxon>
        <taxon>Pseudomonadati</taxon>
        <taxon>Pseudomonadota</taxon>
        <taxon>Gammaproteobacteria</taxon>
        <taxon>Moraxellales</taxon>
        <taxon>Moraxellaceae</taxon>
        <taxon>Moraxella</taxon>
    </lineage>
</organism>
<dbReference type="Proteomes" id="UP000187495">
    <property type="component" value="Unassembled WGS sequence"/>
</dbReference>
<name>A0A1N7G5B7_9GAMM</name>
<dbReference type="AlphaFoldDB" id="A0A1N7G5B7"/>
<proteinExistence type="predicted"/>
<protein>
    <submittedName>
        <fullName evidence="1">Uncharacterized protein</fullName>
    </submittedName>
</protein>
<dbReference type="EMBL" id="FTNU01000023">
    <property type="protein sequence ID" value="SIS07799.1"/>
    <property type="molecule type" value="Genomic_DNA"/>
</dbReference>
<dbReference type="RefSeq" id="WP_076556138.1">
    <property type="nucleotide sequence ID" value="NZ_FTNU01000023.1"/>
</dbReference>
<accession>A0A1N7G5B7</accession>
<reference evidence="2" key="1">
    <citation type="submission" date="2017-01" db="EMBL/GenBank/DDBJ databases">
        <authorList>
            <person name="Varghese N."/>
            <person name="Submissions S."/>
        </authorList>
    </citation>
    <scope>NUCLEOTIDE SEQUENCE [LARGE SCALE GENOMIC DNA]</scope>
    <source>
        <strain evidence="2">DSM 21768</strain>
    </source>
</reference>
<keyword evidence="2" id="KW-1185">Reference proteome</keyword>
<sequence length="155" mass="18488">MSKFKVGDLVYYPDQNEKIFKLEESNLPIYRLQITTDDFDYKFTDDGFLISYYPIPVIFHATPENHAELERLYGIEFEKPPAPTASPTSREIIQVMLDRLIRLRVQTCVVRRYLDKVSFDCLWQQKYQFPWYGLTRFLMQELKDIKIIGVKTNCE</sequence>